<feature type="domain" description="Thioredoxin-like fold" evidence="1">
    <location>
        <begin position="125"/>
        <end position="222"/>
    </location>
</feature>
<reference evidence="2" key="1">
    <citation type="submission" date="2021-01" db="EMBL/GenBank/DDBJ databases">
        <authorList>
            <consortium name="Genoscope - CEA"/>
            <person name="William W."/>
        </authorList>
    </citation>
    <scope>NUCLEOTIDE SEQUENCE</scope>
</reference>
<evidence type="ECO:0000313" key="2">
    <source>
        <dbReference type="EMBL" id="CAD8082338.1"/>
    </source>
</evidence>
<evidence type="ECO:0000259" key="1">
    <source>
        <dbReference type="Pfam" id="PF13905"/>
    </source>
</evidence>
<dbReference type="InterPro" id="IPR050553">
    <property type="entry name" value="Thioredoxin_ResA/DsbE_sf"/>
</dbReference>
<evidence type="ECO:0000313" key="3">
    <source>
        <dbReference type="Proteomes" id="UP000688137"/>
    </source>
</evidence>
<sequence>MSNKEKIDLQILGKVRHLIPNNFIIERIKKHELQKNTGLVKTIQLRSSMRFTLEQNDKYDEFCDILDSFTFGNDLEVIKQFDNFKETIKPKLMKGSTFGTINGVENIDLNTFQTKKGCFRTLQDKTNLIVFWSSQVPKSIKALQQLNELLKQNKDLKLQINPIAISLDGDFNNLKSYLRDNQIKEFEHYRFTLGWDSSNEFQKALELNYLPKIVVVGKDNYVVDVTTKSNKIEDIINTYIKTGESVQEFEEIHQQKDIIEKETYKQIKQTLIQNIANQLSQNIKLEQSDFIKLYLIKSHKISHDGNQELIERSQLNIVYDVSVQSEQVIIQFLNEIKTQLGNNNIHIQKQLIKDPNGIVKKISDAFQDALKQNNKVIQDYSIKTESFNYVNDKGVFQQDVQLINKKGIFNLKFQEYQTIYSQVQPIFKKYQEEIEESDEEHDHESEQQQDRNLVNNHINQLTNTLRSGLQLTVGQRFQTIQNYHKFGNDQQIQIEHKENQILIIFYWNDNKESNRLFPTIIKFLLANEDSFKDNVRFLALSQHKLDHYQHYFLKNEGIEEVIDFYFPIEENQADLIQYNVNTFPHFVIIDKIGNIRLQSGQIEDLESLIEHQLEEGLDNLKQLVNLNEEQYNQITQFLQSDASVNLGQLNNKRQFSMNFIFIEFQCCENKTRLSPIINYTVRDGKQKYVETYLKLLNKVYSLIQFQVNKTTQKTLNFLFPGKACKLCQNELNEQTPQYYSPFIDEFYCVKCAEVFDTKAIGNNKLRVKDNLIFFNAPLVDKSVLNDIDVNRLGNNLKVKKGDPYSQRHAIDCNGCDNEIRGFRYIVLNCLPGKLTDMALVDFCQDCFNQIRQGGTHLEKIVKRTSMYGYNPSMLLLRIPFYMGYYEY</sequence>
<organism evidence="2 3">
    <name type="scientific">Paramecium primaurelia</name>
    <dbReference type="NCBI Taxonomy" id="5886"/>
    <lineage>
        <taxon>Eukaryota</taxon>
        <taxon>Sar</taxon>
        <taxon>Alveolata</taxon>
        <taxon>Ciliophora</taxon>
        <taxon>Intramacronucleata</taxon>
        <taxon>Oligohymenophorea</taxon>
        <taxon>Peniculida</taxon>
        <taxon>Parameciidae</taxon>
        <taxon>Paramecium</taxon>
    </lineage>
</organism>
<feature type="domain" description="Thioredoxin-like fold" evidence="1">
    <location>
        <begin position="500"/>
        <end position="595"/>
    </location>
</feature>
<dbReference type="EMBL" id="CAJJDM010000070">
    <property type="protein sequence ID" value="CAD8082338.1"/>
    <property type="molecule type" value="Genomic_DNA"/>
</dbReference>
<dbReference type="PANTHER" id="PTHR42852:SF18">
    <property type="entry name" value="CHROMOSOME UNDETERMINED SCAFFOLD_47, WHOLE GENOME SHOTGUN SEQUENCE"/>
    <property type="match status" value="1"/>
</dbReference>
<accession>A0A8S1MPH8</accession>
<dbReference type="Pfam" id="PF13905">
    <property type="entry name" value="Thioredoxin_8"/>
    <property type="match status" value="2"/>
</dbReference>
<keyword evidence="3" id="KW-1185">Reference proteome</keyword>
<dbReference type="AlphaFoldDB" id="A0A8S1MPH8"/>
<dbReference type="OMA" id="HAIDCNG"/>
<dbReference type="Proteomes" id="UP000688137">
    <property type="component" value="Unassembled WGS sequence"/>
</dbReference>
<name>A0A8S1MPH8_PARPR</name>
<dbReference type="PANTHER" id="PTHR42852">
    <property type="entry name" value="THIOL:DISULFIDE INTERCHANGE PROTEIN DSBE"/>
    <property type="match status" value="1"/>
</dbReference>
<proteinExistence type="predicted"/>
<comment type="caution">
    <text evidence="2">The sequence shown here is derived from an EMBL/GenBank/DDBJ whole genome shotgun (WGS) entry which is preliminary data.</text>
</comment>
<dbReference type="InterPro" id="IPR012336">
    <property type="entry name" value="Thioredoxin-like_fold"/>
</dbReference>
<protein>
    <recommendedName>
        <fullName evidence="1">Thioredoxin-like fold domain-containing protein</fullName>
    </recommendedName>
</protein>
<gene>
    <name evidence="2" type="ORF">PPRIM_AZ9-3.1.T0670204</name>
</gene>